<feature type="domain" description="MAGE" evidence="2">
    <location>
        <begin position="110"/>
        <end position="309"/>
    </location>
</feature>
<dbReference type="GeneID" id="101391089"/>
<organism evidence="3 4">
    <name type="scientific">Ceratotherium simum simum</name>
    <name type="common">Southern white rhinoceros</name>
    <dbReference type="NCBI Taxonomy" id="73337"/>
    <lineage>
        <taxon>Eukaryota</taxon>
        <taxon>Metazoa</taxon>
        <taxon>Chordata</taxon>
        <taxon>Craniata</taxon>
        <taxon>Vertebrata</taxon>
        <taxon>Euteleostomi</taxon>
        <taxon>Mammalia</taxon>
        <taxon>Eutheria</taxon>
        <taxon>Laurasiatheria</taxon>
        <taxon>Perissodactyla</taxon>
        <taxon>Rhinocerotidae</taxon>
        <taxon>Ceratotherium</taxon>
    </lineage>
</organism>
<feature type="region of interest" description="Disordered" evidence="1">
    <location>
        <begin position="312"/>
        <end position="345"/>
    </location>
</feature>
<evidence type="ECO:0000313" key="3">
    <source>
        <dbReference type="Proteomes" id="UP000694910"/>
    </source>
</evidence>
<accession>A0ABM0HVY4</accession>
<proteinExistence type="predicted"/>
<sequence length="345" mass="38383">MPLHQKNPRCSHDQRLQTHRMNQDLEVAQISRALEVTCLSSHSLMPGNSKEAAGAGIPSIPEGPQSFCSSSIAITATSSSKSDEGFSSQEEANSISLATPDPKNVPLVALGEKVASLVNFLLYKYQMKEPVTKEDMLKIVIKEYEDHFTEILLRASEHMEMIFGLDVKEVDPSNHCYGLLIKLGLTYDGMLHGEKGIPKTGILILTLGAIFMKGNRATEGEVWEVLNVMGLYSGRKHFIFGEPKKLITKDLVKEKYLEYRQVANSDPAQFEFLWGPRAHAETTKMQVLEFLAKVHGTHPSSFPSQYEEALRDEEERARTRISGRAVSTSMATASSRAKSSHFSRP</sequence>
<name>A0ABM0HVY4_CERSS</name>
<feature type="region of interest" description="Disordered" evidence="1">
    <location>
        <begin position="79"/>
        <end position="98"/>
    </location>
</feature>
<evidence type="ECO:0000256" key="1">
    <source>
        <dbReference type="SAM" id="MobiDB-lite"/>
    </source>
</evidence>
<evidence type="ECO:0000259" key="2">
    <source>
        <dbReference type="PROSITE" id="PS50838"/>
    </source>
</evidence>
<dbReference type="PROSITE" id="PS50838">
    <property type="entry name" value="MAGE"/>
    <property type="match status" value="1"/>
</dbReference>
<dbReference type="PANTHER" id="PTHR11736:SF145">
    <property type="entry name" value="MELANOMA-ASSOCIATED ANTIGEN B16"/>
    <property type="match status" value="1"/>
</dbReference>
<dbReference type="PANTHER" id="PTHR11736">
    <property type="entry name" value="MELANOMA-ASSOCIATED ANTIGEN MAGE ANTIGEN"/>
    <property type="match status" value="1"/>
</dbReference>
<reference evidence="4" key="1">
    <citation type="submission" date="2025-08" db="UniProtKB">
        <authorList>
            <consortium name="RefSeq"/>
        </authorList>
    </citation>
    <scope>IDENTIFICATION</scope>
</reference>
<feature type="compositionally biased region" description="Polar residues" evidence="1">
    <location>
        <begin position="325"/>
        <end position="337"/>
    </location>
</feature>
<dbReference type="InterPro" id="IPR041899">
    <property type="entry name" value="MAGE_WH2"/>
</dbReference>
<dbReference type="Pfam" id="PF01454">
    <property type="entry name" value="MAGE"/>
    <property type="match status" value="1"/>
</dbReference>
<dbReference type="Proteomes" id="UP000694910">
    <property type="component" value="Unplaced"/>
</dbReference>
<dbReference type="Gene3D" id="1.10.10.1200">
    <property type="entry name" value="MAGE homology domain, winged helix WH1 motif"/>
    <property type="match status" value="1"/>
</dbReference>
<evidence type="ECO:0000313" key="4">
    <source>
        <dbReference type="RefSeq" id="XP_004435110.1"/>
    </source>
</evidence>
<dbReference type="RefSeq" id="XP_004435110.1">
    <property type="nucleotide sequence ID" value="XM_004435053.2"/>
</dbReference>
<dbReference type="InterPro" id="IPR041898">
    <property type="entry name" value="MAGE_WH1"/>
</dbReference>
<dbReference type="SMART" id="SM01392">
    <property type="entry name" value="MAGE_N"/>
    <property type="match status" value="1"/>
</dbReference>
<feature type="compositionally biased region" description="Polar residues" evidence="1">
    <location>
        <begin position="85"/>
        <end position="97"/>
    </location>
</feature>
<dbReference type="InterPro" id="IPR021072">
    <property type="entry name" value="MAGE_N"/>
</dbReference>
<dbReference type="InterPro" id="IPR002190">
    <property type="entry name" value="MHD_dom"/>
</dbReference>
<gene>
    <name evidence="4" type="primary">LOC101391089</name>
</gene>
<dbReference type="Gene3D" id="1.10.10.1210">
    <property type="entry name" value="MAGE homology domain, winged helix WH2 motif"/>
    <property type="match status" value="1"/>
</dbReference>
<protein>
    <submittedName>
        <fullName evidence="4">Melanoma-associated antigen B16-like</fullName>
    </submittedName>
</protein>
<dbReference type="InterPro" id="IPR037445">
    <property type="entry name" value="MAGE"/>
</dbReference>
<keyword evidence="3" id="KW-1185">Reference proteome</keyword>
<dbReference type="SMART" id="SM01373">
    <property type="entry name" value="MAGE"/>
    <property type="match status" value="1"/>
</dbReference>
<dbReference type="Pfam" id="PF12440">
    <property type="entry name" value="MAGE_N"/>
    <property type="match status" value="1"/>
</dbReference>